<name>A0A850H9H2_9SPHN</name>
<evidence type="ECO:0000259" key="1">
    <source>
        <dbReference type="Pfam" id="PF12973"/>
    </source>
</evidence>
<protein>
    <submittedName>
        <fullName evidence="2">Cupin domain-containing protein</fullName>
    </submittedName>
</protein>
<reference evidence="2 3" key="1">
    <citation type="submission" date="2020-06" db="EMBL/GenBank/DDBJ databases">
        <title>Altererythrobacter lutimaris sp. nov., a marine bacterium isolated from a tidal flat.</title>
        <authorList>
            <person name="Kim D."/>
            <person name="Yoo Y."/>
            <person name="Kim J.-J."/>
        </authorList>
    </citation>
    <scope>NUCLEOTIDE SEQUENCE [LARGE SCALE GENOMIC DNA]</scope>
    <source>
        <strain evidence="2 3">JGD-16</strain>
    </source>
</reference>
<dbReference type="EMBL" id="JABWTA010000001">
    <property type="protein sequence ID" value="NVE94543.1"/>
    <property type="molecule type" value="Genomic_DNA"/>
</dbReference>
<evidence type="ECO:0000313" key="2">
    <source>
        <dbReference type="EMBL" id="NVE94543.1"/>
    </source>
</evidence>
<dbReference type="Proteomes" id="UP000546031">
    <property type="component" value="Unassembled WGS sequence"/>
</dbReference>
<dbReference type="InterPro" id="IPR025979">
    <property type="entry name" value="ChrR-like_cupin_dom"/>
</dbReference>
<organism evidence="2 3">
    <name type="scientific">Altererythrobacter lutimaris</name>
    <dbReference type="NCBI Taxonomy" id="2743979"/>
    <lineage>
        <taxon>Bacteria</taxon>
        <taxon>Pseudomonadati</taxon>
        <taxon>Pseudomonadota</taxon>
        <taxon>Alphaproteobacteria</taxon>
        <taxon>Sphingomonadales</taxon>
        <taxon>Erythrobacteraceae</taxon>
        <taxon>Altererythrobacter</taxon>
    </lineage>
</organism>
<dbReference type="CDD" id="cd20303">
    <property type="entry name" value="cupin_ChrR_1"/>
    <property type="match status" value="1"/>
</dbReference>
<dbReference type="SUPFAM" id="SSF51182">
    <property type="entry name" value="RmlC-like cupins"/>
    <property type="match status" value="2"/>
</dbReference>
<dbReference type="AlphaFoldDB" id="A0A850H9H2"/>
<dbReference type="Gene3D" id="2.60.120.10">
    <property type="entry name" value="Jelly Rolls"/>
    <property type="match status" value="1"/>
</dbReference>
<evidence type="ECO:0000313" key="3">
    <source>
        <dbReference type="Proteomes" id="UP000546031"/>
    </source>
</evidence>
<proteinExistence type="predicted"/>
<dbReference type="InterPro" id="IPR011051">
    <property type="entry name" value="RmlC_Cupin_sf"/>
</dbReference>
<dbReference type="Pfam" id="PF12973">
    <property type="entry name" value="Cupin_7"/>
    <property type="match status" value="1"/>
</dbReference>
<keyword evidence="3" id="KW-1185">Reference proteome</keyword>
<sequence>MKINAEFSEAVGVHSSLLAWTPSPIAGVERPMLDRIGGEVARATSIVRYAPGSHFSAHTHSGGEEFIVLEGTFQDEHGDYPAGTYVRNPIGTRHIPRADDGCTIFVKLWQFAHDDDAQVAIDLNDVELAALEGQPGINQATIHQVPGETVMIEHWEPGASKILDAGAGAELLVLEGAIEWNADSFAKHDWIRLPPGASETFRAETGGARVWIKTGHLAEIAQHGWQSPHVD</sequence>
<dbReference type="RefSeq" id="WP_176272810.1">
    <property type="nucleotide sequence ID" value="NZ_JABWTA010000001.1"/>
</dbReference>
<comment type="caution">
    <text evidence="2">The sequence shown here is derived from an EMBL/GenBank/DDBJ whole genome shotgun (WGS) entry which is preliminary data.</text>
</comment>
<dbReference type="InterPro" id="IPR014710">
    <property type="entry name" value="RmlC-like_jellyroll"/>
</dbReference>
<feature type="domain" description="ChrR-like cupin" evidence="1">
    <location>
        <begin position="10"/>
        <end position="112"/>
    </location>
</feature>
<gene>
    <name evidence="2" type="ORF">HUO12_06490</name>
</gene>
<accession>A0A850H9H2</accession>